<gene>
    <name evidence="1" type="ORF">ENP34_10385</name>
</gene>
<accession>A0A831TIY2</accession>
<dbReference type="AlphaFoldDB" id="A0A831TIY2"/>
<evidence type="ECO:0000313" key="1">
    <source>
        <dbReference type="EMBL" id="HEG91829.1"/>
    </source>
</evidence>
<protein>
    <submittedName>
        <fullName evidence="1">Uncharacterized protein</fullName>
    </submittedName>
</protein>
<dbReference type="EMBL" id="DSIY01000245">
    <property type="protein sequence ID" value="HEG91829.1"/>
    <property type="molecule type" value="Genomic_DNA"/>
</dbReference>
<proteinExistence type="predicted"/>
<sequence>MTSSNLGETLRQAQQTFASIAERAPQYVELSARLANDARLAARHPSLLDGLAMNAAFFRFAPGAAALLFSARRLLRVLRLLQTLLHYAQPAVIDEHLAAVGLTRQQVDADIQSLSATIAQLTALGAERAGQLASEGARLAGRLAGKGLRALRSRQPGTSPLDPSSSETL</sequence>
<organism evidence="1">
    <name type="scientific">Thermorudis peleae</name>
    <dbReference type="NCBI Taxonomy" id="1382356"/>
    <lineage>
        <taxon>Bacteria</taxon>
        <taxon>Pseudomonadati</taxon>
        <taxon>Thermomicrobiota</taxon>
        <taxon>Thermomicrobia</taxon>
        <taxon>Thermomicrobia incertae sedis</taxon>
        <taxon>Thermorudis</taxon>
    </lineage>
</organism>
<reference evidence="1" key="1">
    <citation type="journal article" date="2020" name="mSystems">
        <title>Genome- and Community-Level Interaction Insights into Carbon Utilization and Element Cycling Functions of Hydrothermarchaeota in Hydrothermal Sediment.</title>
        <authorList>
            <person name="Zhou Z."/>
            <person name="Liu Y."/>
            <person name="Xu W."/>
            <person name="Pan J."/>
            <person name="Luo Z.H."/>
            <person name="Li M."/>
        </authorList>
    </citation>
    <scope>NUCLEOTIDE SEQUENCE [LARGE SCALE GENOMIC DNA]</scope>
    <source>
        <strain evidence="1">SpSt-210</strain>
    </source>
</reference>
<name>A0A831TIY2_9BACT</name>
<comment type="caution">
    <text evidence="1">The sequence shown here is derived from an EMBL/GenBank/DDBJ whole genome shotgun (WGS) entry which is preliminary data.</text>
</comment>